<keyword evidence="3" id="KW-1185">Reference proteome</keyword>
<dbReference type="EnsemblMetazoa" id="ASIC011646-RA">
    <property type="protein sequence ID" value="ASIC011646-PA"/>
    <property type="gene ID" value="ASIC011646"/>
</dbReference>
<dbReference type="EMBL" id="ATLV01019152">
    <property type="status" value="NOT_ANNOTATED_CDS"/>
    <property type="molecule type" value="Genomic_DNA"/>
</dbReference>
<evidence type="ECO:0000313" key="3">
    <source>
        <dbReference type="Proteomes" id="UP000030765"/>
    </source>
</evidence>
<proteinExistence type="predicted"/>
<evidence type="ECO:0000313" key="2">
    <source>
        <dbReference type="EnsemblMetazoa" id="ASIC011646-PA"/>
    </source>
</evidence>
<dbReference type="Proteomes" id="UP000030765">
    <property type="component" value="Unassembled WGS sequence"/>
</dbReference>
<gene>
    <name evidence="1" type="ORF">ZHAS_00011646</name>
</gene>
<accession>A0A084W0R0</accession>
<dbReference type="EMBL" id="KE525263">
    <property type="protein sequence ID" value="KFB43804.1"/>
    <property type="molecule type" value="Genomic_DNA"/>
</dbReference>
<protein>
    <submittedName>
        <fullName evidence="1 2">Uncharacterized protein</fullName>
    </submittedName>
</protein>
<evidence type="ECO:0000313" key="1">
    <source>
        <dbReference type="EMBL" id="KFB43804.1"/>
    </source>
</evidence>
<reference evidence="2" key="2">
    <citation type="submission" date="2020-05" db="UniProtKB">
        <authorList>
            <consortium name="EnsemblMetazoa"/>
        </authorList>
    </citation>
    <scope>IDENTIFICATION</scope>
</reference>
<sequence length="106" mass="11618">MEKNLRVRVSSSNPLVVMKMELGVGKDSEEIVQKETVQQAGCCSIQPYPGQMLPSSAVSVRCITHKTECPGRIVRSGAVSARGKWMSFPPNNTHWTAKKETSVEDA</sequence>
<name>A0A084W0R0_ANOSI</name>
<dbReference type="VEuPathDB" id="VectorBase:ASIC011646"/>
<dbReference type="AlphaFoldDB" id="A0A084W0R0"/>
<organism evidence="1">
    <name type="scientific">Anopheles sinensis</name>
    <name type="common">Mosquito</name>
    <dbReference type="NCBI Taxonomy" id="74873"/>
    <lineage>
        <taxon>Eukaryota</taxon>
        <taxon>Metazoa</taxon>
        <taxon>Ecdysozoa</taxon>
        <taxon>Arthropoda</taxon>
        <taxon>Hexapoda</taxon>
        <taxon>Insecta</taxon>
        <taxon>Pterygota</taxon>
        <taxon>Neoptera</taxon>
        <taxon>Endopterygota</taxon>
        <taxon>Diptera</taxon>
        <taxon>Nematocera</taxon>
        <taxon>Culicoidea</taxon>
        <taxon>Culicidae</taxon>
        <taxon>Anophelinae</taxon>
        <taxon>Anopheles</taxon>
    </lineage>
</organism>
<reference evidence="1 3" key="1">
    <citation type="journal article" date="2014" name="BMC Genomics">
        <title>Genome sequence of Anopheles sinensis provides insight into genetics basis of mosquito competence for malaria parasites.</title>
        <authorList>
            <person name="Zhou D."/>
            <person name="Zhang D."/>
            <person name="Ding G."/>
            <person name="Shi L."/>
            <person name="Hou Q."/>
            <person name="Ye Y."/>
            <person name="Xu Y."/>
            <person name="Zhou H."/>
            <person name="Xiong C."/>
            <person name="Li S."/>
            <person name="Yu J."/>
            <person name="Hong S."/>
            <person name="Yu X."/>
            <person name="Zou P."/>
            <person name="Chen C."/>
            <person name="Chang X."/>
            <person name="Wang W."/>
            <person name="Lv Y."/>
            <person name="Sun Y."/>
            <person name="Ma L."/>
            <person name="Shen B."/>
            <person name="Zhu C."/>
        </authorList>
    </citation>
    <scope>NUCLEOTIDE SEQUENCE [LARGE SCALE GENOMIC DNA]</scope>
</reference>